<organism evidence="1 2">
    <name type="scientific">Trachymyrmex cornetzi</name>
    <dbReference type="NCBI Taxonomy" id="471704"/>
    <lineage>
        <taxon>Eukaryota</taxon>
        <taxon>Metazoa</taxon>
        <taxon>Ecdysozoa</taxon>
        <taxon>Arthropoda</taxon>
        <taxon>Hexapoda</taxon>
        <taxon>Insecta</taxon>
        <taxon>Pterygota</taxon>
        <taxon>Neoptera</taxon>
        <taxon>Endopterygota</taxon>
        <taxon>Hymenoptera</taxon>
        <taxon>Apocrita</taxon>
        <taxon>Aculeata</taxon>
        <taxon>Formicoidea</taxon>
        <taxon>Formicidae</taxon>
        <taxon>Myrmicinae</taxon>
        <taxon>Trachymyrmex</taxon>
    </lineage>
</organism>
<name>A0A151JMJ0_9HYME</name>
<feature type="non-terminal residue" evidence="1">
    <location>
        <position position="1"/>
    </location>
</feature>
<dbReference type="PANTHER" id="PTHR11439:SF483">
    <property type="entry name" value="PEPTIDE SYNTHASE GLIP-LIKE, PUTATIVE (AFU_ORTHOLOGUE AFUA_3G12920)-RELATED"/>
    <property type="match status" value="1"/>
</dbReference>
<dbReference type="EMBL" id="KQ978947">
    <property type="protein sequence ID" value="KYN27392.1"/>
    <property type="molecule type" value="Genomic_DNA"/>
</dbReference>
<dbReference type="STRING" id="471704.A0A151JMJ0"/>
<dbReference type="AlphaFoldDB" id="A0A151JMJ0"/>
<protein>
    <submittedName>
        <fullName evidence="1">Copia protein</fullName>
    </submittedName>
</protein>
<dbReference type="PANTHER" id="PTHR11439">
    <property type="entry name" value="GAG-POL-RELATED RETROTRANSPOSON"/>
    <property type="match status" value="1"/>
</dbReference>
<evidence type="ECO:0000313" key="2">
    <source>
        <dbReference type="Proteomes" id="UP000078492"/>
    </source>
</evidence>
<dbReference type="CDD" id="cd09272">
    <property type="entry name" value="RNase_HI_RT_Ty1"/>
    <property type="match status" value="1"/>
</dbReference>
<reference evidence="1 2" key="1">
    <citation type="submission" date="2015-09" db="EMBL/GenBank/DDBJ databases">
        <title>Trachymyrmex cornetzi WGS genome.</title>
        <authorList>
            <person name="Nygaard S."/>
            <person name="Hu H."/>
            <person name="Boomsma J."/>
            <person name="Zhang G."/>
        </authorList>
    </citation>
    <scope>NUCLEOTIDE SEQUENCE [LARGE SCALE GENOMIC DNA]</scope>
    <source>
        <strain evidence="1">Tcor2-1</strain>
        <tissue evidence="1">Whole body</tissue>
    </source>
</reference>
<gene>
    <name evidence="1" type="ORF">ALC57_03222</name>
</gene>
<dbReference type="Proteomes" id="UP000078492">
    <property type="component" value="Unassembled WGS sequence"/>
</dbReference>
<keyword evidence="2" id="KW-1185">Reference proteome</keyword>
<evidence type="ECO:0000313" key="1">
    <source>
        <dbReference type="EMBL" id="KYN27392.1"/>
    </source>
</evidence>
<sequence length="223" mass="24876">LLGSLSYIAQGTRPDIAYAVSALSQFNSCYTRIHWACAKRILRYFKGTIDHGLTFTRRGRALTGYVDADWGNCHLDRRSYTGTVFLLADAAISWEVRKQRTVALSSTEAEYVALSEAAREAIHLSGFLREVGLASFAKVSLHNDNQSAGKLAINPMFHSRSKHIDIKYHFIRQALTENKIELSYTPTEEVIADVLTKAVPGAKHHFCKDGIGIKVIHVSRARI</sequence>
<proteinExistence type="predicted"/>
<accession>A0A151JMJ0</accession>